<sequence length="100" mass="10982">ITPTKARQGLAQSSLEIELALPYFQNQYHFKTTPECTAQGYRGAAVALTPPASAHFPRCRDPPPRAHPCRALAHLLGPFLTIRKQYHQCAAASGRSQLQS</sequence>
<organism evidence="1 2">
    <name type="scientific">Volvox africanus</name>
    <dbReference type="NCBI Taxonomy" id="51714"/>
    <lineage>
        <taxon>Eukaryota</taxon>
        <taxon>Viridiplantae</taxon>
        <taxon>Chlorophyta</taxon>
        <taxon>core chlorophytes</taxon>
        <taxon>Chlorophyceae</taxon>
        <taxon>CS clade</taxon>
        <taxon>Chlamydomonadales</taxon>
        <taxon>Volvocaceae</taxon>
        <taxon>Volvox</taxon>
    </lineage>
</organism>
<keyword evidence="2" id="KW-1185">Reference proteome</keyword>
<comment type="caution">
    <text evidence="1">The sequence shown here is derived from an EMBL/GenBank/DDBJ whole genome shotgun (WGS) entry which is preliminary data.</text>
</comment>
<name>A0A8J4F2W9_9CHLO</name>
<dbReference type="EMBL" id="BNCO01000029">
    <property type="protein sequence ID" value="GIL57805.1"/>
    <property type="molecule type" value="Genomic_DNA"/>
</dbReference>
<accession>A0A8J4F2W9</accession>
<evidence type="ECO:0000313" key="2">
    <source>
        <dbReference type="Proteomes" id="UP000747399"/>
    </source>
</evidence>
<evidence type="ECO:0000313" key="1">
    <source>
        <dbReference type="EMBL" id="GIL57805.1"/>
    </source>
</evidence>
<feature type="non-terminal residue" evidence="1">
    <location>
        <position position="1"/>
    </location>
</feature>
<gene>
    <name evidence="1" type="ORF">Vafri_13046</name>
</gene>
<dbReference type="AlphaFoldDB" id="A0A8J4F2W9"/>
<protein>
    <submittedName>
        <fullName evidence="1">Uncharacterized protein</fullName>
    </submittedName>
</protein>
<dbReference type="Proteomes" id="UP000747399">
    <property type="component" value="Unassembled WGS sequence"/>
</dbReference>
<proteinExistence type="predicted"/>
<reference evidence="1" key="1">
    <citation type="journal article" date="2021" name="Proc. Natl. Acad. Sci. U.S.A.">
        <title>Three genomes in the algal genus Volvox reveal the fate of a haploid sex-determining region after a transition to homothallism.</title>
        <authorList>
            <person name="Yamamoto K."/>
            <person name="Hamaji T."/>
            <person name="Kawai-Toyooka H."/>
            <person name="Matsuzaki R."/>
            <person name="Takahashi F."/>
            <person name="Nishimura Y."/>
            <person name="Kawachi M."/>
            <person name="Noguchi H."/>
            <person name="Minakuchi Y."/>
            <person name="Umen J.G."/>
            <person name="Toyoda A."/>
            <person name="Nozaki H."/>
        </authorList>
    </citation>
    <scope>NUCLEOTIDE SEQUENCE</scope>
    <source>
        <strain evidence="1">NIES-3780</strain>
    </source>
</reference>